<name>A0AAV2HJU2_LYMST</name>
<gene>
    <name evidence="2" type="ORF">GSLYS_00008102001</name>
</gene>
<evidence type="ECO:0000313" key="3">
    <source>
        <dbReference type="Proteomes" id="UP001497497"/>
    </source>
</evidence>
<organism evidence="2 3">
    <name type="scientific">Lymnaea stagnalis</name>
    <name type="common">Great pond snail</name>
    <name type="synonym">Helix stagnalis</name>
    <dbReference type="NCBI Taxonomy" id="6523"/>
    <lineage>
        <taxon>Eukaryota</taxon>
        <taxon>Metazoa</taxon>
        <taxon>Spiralia</taxon>
        <taxon>Lophotrochozoa</taxon>
        <taxon>Mollusca</taxon>
        <taxon>Gastropoda</taxon>
        <taxon>Heterobranchia</taxon>
        <taxon>Euthyneura</taxon>
        <taxon>Panpulmonata</taxon>
        <taxon>Hygrophila</taxon>
        <taxon>Lymnaeoidea</taxon>
        <taxon>Lymnaeidae</taxon>
        <taxon>Lymnaea</taxon>
    </lineage>
</organism>
<dbReference type="Proteomes" id="UP001497497">
    <property type="component" value="Unassembled WGS sequence"/>
</dbReference>
<keyword evidence="1" id="KW-1133">Transmembrane helix</keyword>
<sequence length="109" mass="13058">MCVCERELNKGEFNFIYPKNKIVCKYAREHFNQLKWTDYTQHWMSFCAMPTINLIFFKTMFYVKEMTVCLDRHSALNLIVLMGGGGCYILIPFFFLWVSYDLIKIKKTK</sequence>
<dbReference type="EMBL" id="CAXITT010000162">
    <property type="protein sequence ID" value="CAL1534142.1"/>
    <property type="molecule type" value="Genomic_DNA"/>
</dbReference>
<proteinExistence type="predicted"/>
<accession>A0AAV2HJU2</accession>
<feature type="transmembrane region" description="Helical" evidence="1">
    <location>
        <begin position="43"/>
        <end position="63"/>
    </location>
</feature>
<protein>
    <submittedName>
        <fullName evidence="2">Uncharacterized protein</fullName>
    </submittedName>
</protein>
<comment type="caution">
    <text evidence="2">The sequence shown here is derived from an EMBL/GenBank/DDBJ whole genome shotgun (WGS) entry which is preliminary data.</text>
</comment>
<dbReference type="AlphaFoldDB" id="A0AAV2HJU2"/>
<evidence type="ECO:0000256" key="1">
    <source>
        <dbReference type="SAM" id="Phobius"/>
    </source>
</evidence>
<keyword evidence="3" id="KW-1185">Reference proteome</keyword>
<evidence type="ECO:0000313" key="2">
    <source>
        <dbReference type="EMBL" id="CAL1534142.1"/>
    </source>
</evidence>
<keyword evidence="1" id="KW-0472">Membrane</keyword>
<keyword evidence="1" id="KW-0812">Transmembrane</keyword>
<feature type="transmembrane region" description="Helical" evidence="1">
    <location>
        <begin position="75"/>
        <end position="100"/>
    </location>
</feature>
<reference evidence="2 3" key="1">
    <citation type="submission" date="2024-04" db="EMBL/GenBank/DDBJ databases">
        <authorList>
            <consortium name="Genoscope - CEA"/>
            <person name="William W."/>
        </authorList>
    </citation>
    <scope>NUCLEOTIDE SEQUENCE [LARGE SCALE GENOMIC DNA]</scope>
</reference>